<comment type="caution">
    <text evidence="2">The sequence shown here is derived from an EMBL/GenBank/DDBJ whole genome shotgun (WGS) entry which is preliminary data.</text>
</comment>
<feature type="region of interest" description="Disordered" evidence="1">
    <location>
        <begin position="12"/>
        <end position="64"/>
    </location>
</feature>
<organism evidence="2 3">
    <name type="scientific">Aporhodopirellula aestuarii</name>
    <dbReference type="NCBI Taxonomy" id="2950107"/>
    <lineage>
        <taxon>Bacteria</taxon>
        <taxon>Pseudomonadati</taxon>
        <taxon>Planctomycetota</taxon>
        <taxon>Planctomycetia</taxon>
        <taxon>Pirellulales</taxon>
        <taxon>Pirellulaceae</taxon>
        <taxon>Aporhodopirellula</taxon>
    </lineage>
</organism>
<evidence type="ECO:0000256" key="1">
    <source>
        <dbReference type="SAM" id="MobiDB-lite"/>
    </source>
</evidence>
<dbReference type="EMBL" id="JAMQBK010000062">
    <property type="protein sequence ID" value="MCM2373501.1"/>
    <property type="molecule type" value="Genomic_DNA"/>
</dbReference>
<proteinExistence type="predicted"/>
<name>A0ABT0U9F7_9BACT</name>
<gene>
    <name evidence="2" type="ORF">NB063_23060</name>
</gene>
<reference evidence="2 3" key="1">
    <citation type="journal article" date="2022" name="Syst. Appl. Microbiol.">
        <title>Rhodopirellula aestuarii sp. nov., a novel member of the genus Rhodopirellula isolated from brackish sediments collected in the Tagus River estuary, Portugal.</title>
        <authorList>
            <person name="Vitorino I.R."/>
            <person name="Klimek D."/>
            <person name="Calusinska M."/>
            <person name="Lobo-da-Cunha A."/>
            <person name="Vasconcelos V."/>
            <person name="Lage O.M."/>
        </authorList>
    </citation>
    <scope>NUCLEOTIDE SEQUENCE [LARGE SCALE GENOMIC DNA]</scope>
    <source>
        <strain evidence="2 3">ICT_H3.1</strain>
    </source>
</reference>
<evidence type="ECO:0000313" key="3">
    <source>
        <dbReference type="Proteomes" id="UP001202961"/>
    </source>
</evidence>
<protein>
    <submittedName>
        <fullName evidence="2">Uncharacterized protein</fullName>
    </submittedName>
</protein>
<keyword evidence="3" id="KW-1185">Reference proteome</keyword>
<accession>A0ABT0U9F7</accession>
<evidence type="ECO:0000313" key="2">
    <source>
        <dbReference type="EMBL" id="MCM2373501.1"/>
    </source>
</evidence>
<dbReference type="RefSeq" id="WP_250931257.1">
    <property type="nucleotide sequence ID" value="NZ_JAMQBK010000062.1"/>
</dbReference>
<dbReference type="Proteomes" id="UP001202961">
    <property type="component" value="Unassembled WGS sequence"/>
</dbReference>
<sequence length="64" mass="7112">MNAIFLAINNDMESVDAMNARSPPDRMRPQKNKIGGRSSDTMNDFDDPADRRDADTLPANPLGY</sequence>